<comment type="caution">
    <text evidence="1">The sequence shown here is derived from an EMBL/GenBank/DDBJ whole genome shotgun (WGS) entry which is preliminary data.</text>
</comment>
<dbReference type="Proteomes" id="UP001235840">
    <property type="component" value="Unassembled WGS sequence"/>
</dbReference>
<protein>
    <submittedName>
        <fullName evidence="1">Uncharacterized protein</fullName>
    </submittedName>
</protein>
<organism evidence="1 2">
    <name type="scientific">Caldalkalibacillus horti</name>
    <dbReference type="NCBI Taxonomy" id="77523"/>
    <lineage>
        <taxon>Bacteria</taxon>
        <taxon>Bacillati</taxon>
        <taxon>Bacillota</taxon>
        <taxon>Bacilli</taxon>
        <taxon>Bacillales</taxon>
        <taxon>Bacillaceae</taxon>
        <taxon>Caldalkalibacillus</taxon>
    </lineage>
</organism>
<gene>
    <name evidence="1" type="ORF">J2S11_003193</name>
</gene>
<evidence type="ECO:0000313" key="1">
    <source>
        <dbReference type="EMBL" id="MDQ0167268.1"/>
    </source>
</evidence>
<reference evidence="1 2" key="1">
    <citation type="submission" date="2023-07" db="EMBL/GenBank/DDBJ databases">
        <title>Genomic Encyclopedia of Type Strains, Phase IV (KMG-IV): sequencing the most valuable type-strain genomes for metagenomic binning, comparative biology and taxonomic classification.</title>
        <authorList>
            <person name="Goeker M."/>
        </authorList>
    </citation>
    <scope>NUCLEOTIDE SEQUENCE [LARGE SCALE GENOMIC DNA]</scope>
    <source>
        <strain evidence="1 2">DSM 12751</strain>
    </source>
</reference>
<sequence length="70" mass="8071">MWLVEQIKELQKLIKFTGDRARLDAKANNTYIVYKTDEGQIVREYSDGHIVPVSDSEGENTHFTDLSWLG</sequence>
<proteinExistence type="predicted"/>
<name>A0ABT9W210_9BACI</name>
<accession>A0ABT9W210</accession>
<dbReference type="EMBL" id="JAUSTY010000014">
    <property type="protein sequence ID" value="MDQ0167268.1"/>
    <property type="molecule type" value="Genomic_DNA"/>
</dbReference>
<keyword evidence="2" id="KW-1185">Reference proteome</keyword>
<evidence type="ECO:0000313" key="2">
    <source>
        <dbReference type="Proteomes" id="UP001235840"/>
    </source>
</evidence>